<dbReference type="RefSeq" id="WP_343976450.1">
    <property type="nucleotide sequence ID" value="NZ_BAAAJG010000008.1"/>
</dbReference>
<evidence type="ECO:0008006" key="3">
    <source>
        <dbReference type="Google" id="ProtNLM"/>
    </source>
</evidence>
<proteinExistence type="predicted"/>
<reference evidence="2" key="1">
    <citation type="journal article" date="2019" name="Int. J. Syst. Evol. Microbiol.">
        <title>The Global Catalogue of Microorganisms (GCM) 10K type strain sequencing project: providing services to taxonomists for standard genome sequencing and annotation.</title>
        <authorList>
            <consortium name="The Broad Institute Genomics Platform"/>
            <consortium name="The Broad Institute Genome Sequencing Center for Infectious Disease"/>
            <person name="Wu L."/>
            <person name="Ma J."/>
        </authorList>
    </citation>
    <scope>NUCLEOTIDE SEQUENCE [LARGE SCALE GENOMIC DNA]</scope>
    <source>
        <strain evidence="2">JCM 12165</strain>
    </source>
</reference>
<gene>
    <name evidence="1" type="ORF">ACFSCY_11110</name>
</gene>
<evidence type="ECO:0000313" key="2">
    <source>
        <dbReference type="Proteomes" id="UP001597145"/>
    </source>
</evidence>
<dbReference type="Proteomes" id="UP001597145">
    <property type="component" value="Unassembled WGS sequence"/>
</dbReference>
<organism evidence="1 2">
    <name type="scientific">Pseudonocardia aurantiaca</name>
    <dbReference type="NCBI Taxonomy" id="75290"/>
    <lineage>
        <taxon>Bacteria</taxon>
        <taxon>Bacillati</taxon>
        <taxon>Actinomycetota</taxon>
        <taxon>Actinomycetes</taxon>
        <taxon>Pseudonocardiales</taxon>
        <taxon>Pseudonocardiaceae</taxon>
        <taxon>Pseudonocardia</taxon>
    </lineage>
</organism>
<sequence>MSVGEAGPASAHLLGELSVLSSSGVGLDLLDPEAETALAELGARSLVAFSRDDTTAFVHRLVRRAVRDQAERDRTLAAMIETAARRLLVAAEVVTDEDTWRKFPTIMAVADHATALWEAVEQFPDDESAQIRAAAEVVLRVRQVVANHLIYLNDQVRAFPIAEAVVTGREKFLGAEHPDTLTALHNLAHAAAYEAAGRTADAVAEYEWVANRFEAVMGPEQTLTKTARDNLERARRSLQRR</sequence>
<accession>A0ABW4FK46</accession>
<dbReference type="EMBL" id="JBHUCP010000007">
    <property type="protein sequence ID" value="MFD1529991.1"/>
    <property type="molecule type" value="Genomic_DNA"/>
</dbReference>
<name>A0ABW4FK46_9PSEU</name>
<protein>
    <recommendedName>
        <fullName evidence="3">Tetratricopeptide repeat protein</fullName>
    </recommendedName>
</protein>
<keyword evidence="2" id="KW-1185">Reference proteome</keyword>
<dbReference type="InterPro" id="IPR011990">
    <property type="entry name" value="TPR-like_helical_dom_sf"/>
</dbReference>
<evidence type="ECO:0000313" key="1">
    <source>
        <dbReference type="EMBL" id="MFD1529991.1"/>
    </source>
</evidence>
<comment type="caution">
    <text evidence="1">The sequence shown here is derived from an EMBL/GenBank/DDBJ whole genome shotgun (WGS) entry which is preliminary data.</text>
</comment>
<dbReference type="Gene3D" id="1.25.40.10">
    <property type="entry name" value="Tetratricopeptide repeat domain"/>
    <property type="match status" value="1"/>
</dbReference>